<dbReference type="PANTHER" id="PTHR14491">
    <property type="entry name" value="SOSONDOWAH, ISOFORM G"/>
    <property type="match status" value="1"/>
</dbReference>
<reference evidence="7" key="1">
    <citation type="journal article" date="2015" name="J. Med. Entomol.">
        <title>A Deep Insight Into the Sialotranscriptome of the Chagas Disease Vector, Panstrongylus megistus (Hemiptera: Heteroptera).</title>
        <authorList>
            <person name="Ribeiro J.M."/>
            <person name="Schwarz A."/>
            <person name="Francischetti I.M."/>
        </authorList>
    </citation>
    <scope>NUCLEOTIDE SEQUENCE</scope>
    <source>
        <tissue evidence="7">Salivary glands</tissue>
    </source>
</reference>
<feature type="compositionally biased region" description="Basic and acidic residues" evidence="5">
    <location>
        <begin position="299"/>
        <end position="316"/>
    </location>
</feature>
<dbReference type="Pfam" id="PF25877">
    <property type="entry name" value="WHD_SOWAH"/>
    <property type="match status" value="1"/>
</dbReference>
<evidence type="ECO:0000256" key="3">
    <source>
        <dbReference type="ARBA" id="ARBA00038122"/>
    </source>
</evidence>
<dbReference type="InterPro" id="IPR058889">
    <property type="entry name" value="WHD_SOWAHA-C"/>
</dbReference>
<feature type="region of interest" description="Disordered" evidence="5">
    <location>
        <begin position="180"/>
        <end position="350"/>
    </location>
</feature>
<feature type="region of interest" description="Disordered" evidence="5">
    <location>
        <begin position="121"/>
        <end position="156"/>
    </location>
</feature>
<dbReference type="Pfam" id="PF12796">
    <property type="entry name" value="Ank_2"/>
    <property type="match status" value="1"/>
</dbReference>
<feature type="repeat" description="ANK" evidence="4">
    <location>
        <begin position="444"/>
        <end position="464"/>
    </location>
</feature>
<evidence type="ECO:0000256" key="5">
    <source>
        <dbReference type="SAM" id="MobiDB-lite"/>
    </source>
</evidence>
<feature type="compositionally biased region" description="Low complexity" evidence="5">
    <location>
        <begin position="180"/>
        <end position="211"/>
    </location>
</feature>
<protein>
    <submittedName>
        <fullName evidence="7">Putative ankyrin repeat and dhhc-type zn-finger domain protein</fullName>
    </submittedName>
</protein>
<evidence type="ECO:0000313" key="7">
    <source>
        <dbReference type="EMBL" id="JAC88046.1"/>
    </source>
</evidence>
<dbReference type="PROSITE" id="PS50297">
    <property type="entry name" value="ANK_REP_REGION"/>
    <property type="match status" value="2"/>
</dbReference>
<accession>A0A069DW29</accession>
<feature type="compositionally biased region" description="Polar residues" evidence="5">
    <location>
        <begin position="318"/>
        <end position="338"/>
    </location>
</feature>
<sequence>MSDPVGISLEKIRDFMLSKGGKVTNHELVKHFKDALTKENTRDEARILFKELINTVATITKDADGRKQLVLKKKYRTPTPSPSAAVNVADNPGYTGIALPTLSMSPETPVNLRYKPVYQTSNDTSPIGDSLGSPLSLKSAPSFSSDSPIPSSMYSSRRASQDSLLSQFSLRTALSTATYTSTSSVSSSSVPSTSNTSSTSTLSHKSFSSSAIPISTQREGNTRSSSSSAVSSTGRTSSSSSAVSSTDRISANPSSLTQREMSDESMYSTFSEICPPSPNLENSIEDSTDPPPPVPPRRKSNDKIRLELRESNDEIKPSTCSPARQTVSSDGSSVNNPVMTPDLDNKENVGNVSKISVKERSQKFDRMASEIALNKAIVLNNANGNSNKKKHDKTDKDEEDTGSVQLMDGKCREWLVRCAQGDYQTIVKLAAENPKLVKFKDPTNGYTALHWGAKHGNLDIVKLIAGTHKADVNSRTNGGYTPLHLATQFGHEEVCTQLVKVYKADENMRDYSGRKPRQYQKTSGTSISADTFRSEYGSLGHETRKKRRNINRAVSSLPGPRRLKKRPSFLSTINLWMYHPEKRIIVQESPQLPRQILRRSCSKQSLVASTQDLYESS</sequence>
<evidence type="ECO:0000256" key="4">
    <source>
        <dbReference type="PROSITE-ProRule" id="PRU00023"/>
    </source>
</evidence>
<keyword evidence="2 4" id="KW-0040">ANK repeat</keyword>
<evidence type="ECO:0000256" key="2">
    <source>
        <dbReference type="ARBA" id="ARBA00023043"/>
    </source>
</evidence>
<dbReference type="CDD" id="cd22254">
    <property type="entry name" value="CSB_WHD"/>
    <property type="match status" value="1"/>
</dbReference>
<feature type="compositionally biased region" description="Polar residues" evidence="5">
    <location>
        <begin position="247"/>
        <end position="271"/>
    </location>
</feature>
<comment type="similarity">
    <text evidence="3">Belongs to the SOWAH family.</text>
</comment>
<dbReference type="EMBL" id="GBGD01000843">
    <property type="protein sequence ID" value="JAC88046.1"/>
    <property type="molecule type" value="mRNA"/>
</dbReference>
<proteinExistence type="evidence at transcript level"/>
<evidence type="ECO:0000256" key="1">
    <source>
        <dbReference type="ARBA" id="ARBA00022737"/>
    </source>
</evidence>
<dbReference type="PROSITE" id="PS50088">
    <property type="entry name" value="ANK_REPEAT"/>
    <property type="match status" value="2"/>
</dbReference>
<feature type="domain" description="SOWAHA-C winged helix-turn-helix" evidence="6">
    <location>
        <begin position="7"/>
        <end position="81"/>
    </location>
</feature>
<feature type="compositionally biased region" description="Low complexity" evidence="5">
    <location>
        <begin position="222"/>
        <end position="246"/>
    </location>
</feature>
<feature type="repeat" description="ANK" evidence="4">
    <location>
        <begin position="478"/>
        <end position="511"/>
    </location>
</feature>
<evidence type="ECO:0000259" key="6">
    <source>
        <dbReference type="Pfam" id="PF25877"/>
    </source>
</evidence>
<name>A0A069DW29_9HEMI</name>
<dbReference type="Gene3D" id="1.25.40.20">
    <property type="entry name" value="Ankyrin repeat-containing domain"/>
    <property type="match status" value="1"/>
</dbReference>
<dbReference type="InterPro" id="IPR036770">
    <property type="entry name" value="Ankyrin_rpt-contain_sf"/>
</dbReference>
<keyword evidence="1" id="KW-0677">Repeat</keyword>
<dbReference type="AlphaFoldDB" id="A0A069DW29"/>
<feature type="region of interest" description="Disordered" evidence="5">
    <location>
        <begin position="382"/>
        <end position="401"/>
    </location>
</feature>
<dbReference type="InterPro" id="IPR002110">
    <property type="entry name" value="Ankyrin_rpt"/>
</dbReference>
<feature type="compositionally biased region" description="Low complexity" evidence="5">
    <location>
        <begin position="133"/>
        <end position="156"/>
    </location>
</feature>
<dbReference type="SMART" id="SM00248">
    <property type="entry name" value="ANK"/>
    <property type="match status" value="2"/>
</dbReference>
<dbReference type="SUPFAM" id="SSF48403">
    <property type="entry name" value="Ankyrin repeat"/>
    <property type="match status" value="1"/>
</dbReference>
<dbReference type="PANTHER" id="PTHR14491:SF7">
    <property type="entry name" value="SOSONDOWAH, ISOFORM G"/>
    <property type="match status" value="1"/>
</dbReference>
<organism evidence="7">
    <name type="scientific">Panstrongylus megistus</name>
    <dbReference type="NCBI Taxonomy" id="65343"/>
    <lineage>
        <taxon>Eukaryota</taxon>
        <taxon>Metazoa</taxon>
        <taxon>Ecdysozoa</taxon>
        <taxon>Arthropoda</taxon>
        <taxon>Hexapoda</taxon>
        <taxon>Insecta</taxon>
        <taxon>Pterygota</taxon>
        <taxon>Neoptera</taxon>
        <taxon>Paraneoptera</taxon>
        <taxon>Hemiptera</taxon>
        <taxon>Heteroptera</taxon>
        <taxon>Panheteroptera</taxon>
        <taxon>Cimicomorpha</taxon>
        <taxon>Reduviidae</taxon>
        <taxon>Triatominae</taxon>
        <taxon>Panstrongylus</taxon>
    </lineage>
</organism>